<evidence type="ECO:0000256" key="1">
    <source>
        <dbReference type="PROSITE-ProRule" id="PRU00169"/>
    </source>
</evidence>
<dbReference type="InterPro" id="IPR001789">
    <property type="entry name" value="Sig_transdc_resp-reg_receiver"/>
</dbReference>
<evidence type="ECO:0000259" key="2">
    <source>
        <dbReference type="PROSITE" id="PS50110"/>
    </source>
</evidence>
<feature type="modified residue" description="4-aspartylphosphate" evidence="1">
    <location>
        <position position="67"/>
    </location>
</feature>
<keyword evidence="1" id="KW-0597">Phosphoprotein</keyword>
<dbReference type="SMART" id="SM00448">
    <property type="entry name" value="REC"/>
    <property type="match status" value="1"/>
</dbReference>
<keyword evidence="4" id="KW-1185">Reference proteome</keyword>
<organism evidence="3 4">
    <name type="scientific">Actinoplanes regularis</name>
    <dbReference type="NCBI Taxonomy" id="52697"/>
    <lineage>
        <taxon>Bacteria</taxon>
        <taxon>Bacillati</taxon>
        <taxon>Actinomycetota</taxon>
        <taxon>Actinomycetes</taxon>
        <taxon>Micromonosporales</taxon>
        <taxon>Micromonosporaceae</taxon>
        <taxon>Actinoplanes</taxon>
    </lineage>
</organism>
<evidence type="ECO:0000313" key="4">
    <source>
        <dbReference type="Proteomes" id="UP000198415"/>
    </source>
</evidence>
<proteinExistence type="predicted"/>
<dbReference type="OrthoDB" id="9793549at2"/>
<dbReference type="EMBL" id="FZNR01000004">
    <property type="protein sequence ID" value="SNR68392.1"/>
    <property type="molecule type" value="Genomic_DNA"/>
</dbReference>
<accession>A0A238YBQ0</accession>
<sequence length="149" mass="16366">MANSNRVLDVLIVDDDDADTLMIEEALLAAAPPPQVHRVADGNEAMEYLRRLGRYTDACRPDLILLDLNMPRMSGHEVLAEVKNDDGLKSIPVVVLTTSNALPDITASYTRHANAFVTKPMDLDGFEAAVGKIKRFYNETAVLPGDKDE</sequence>
<dbReference type="Gene3D" id="3.40.50.2300">
    <property type="match status" value="1"/>
</dbReference>
<dbReference type="InterPro" id="IPR052893">
    <property type="entry name" value="TCS_response_regulator"/>
</dbReference>
<dbReference type="PROSITE" id="PS50110">
    <property type="entry name" value="RESPONSE_REGULATORY"/>
    <property type="match status" value="1"/>
</dbReference>
<dbReference type="PANTHER" id="PTHR44520">
    <property type="entry name" value="RESPONSE REGULATOR RCP1-RELATED"/>
    <property type="match status" value="1"/>
</dbReference>
<dbReference type="InterPro" id="IPR011006">
    <property type="entry name" value="CheY-like_superfamily"/>
</dbReference>
<reference evidence="3 4" key="1">
    <citation type="submission" date="2017-06" db="EMBL/GenBank/DDBJ databases">
        <authorList>
            <person name="Kim H.J."/>
            <person name="Triplett B.A."/>
        </authorList>
    </citation>
    <scope>NUCLEOTIDE SEQUENCE [LARGE SCALE GENOMIC DNA]</scope>
    <source>
        <strain evidence="3 4">DSM 43151</strain>
    </source>
</reference>
<feature type="domain" description="Response regulatory" evidence="2">
    <location>
        <begin position="9"/>
        <end position="134"/>
    </location>
</feature>
<dbReference type="CDD" id="cd17557">
    <property type="entry name" value="REC_Rcp-like"/>
    <property type="match status" value="1"/>
</dbReference>
<protein>
    <submittedName>
        <fullName evidence="3">Response regulator receiver domain-containing protein</fullName>
    </submittedName>
</protein>
<dbReference type="Proteomes" id="UP000198415">
    <property type="component" value="Unassembled WGS sequence"/>
</dbReference>
<gene>
    <name evidence="3" type="ORF">SAMN06264365_104422</name>
</gene>
<dbReference type="RefSeq" id="WP_089293581.1">
    <property type="nucleotide sequence ID" value="NZ_BOMU01000037.1"/>
</dbReference>
<dbReference type="Pfam" id="PF00072">
    <property type="entry name" value="Response_reg"/>
    <property type="match status" value="1"/>
</dbReference>
<dbReference type="PANTHER" id="PTHR44520:SF2">
    <property type="entry name" value="RESPONSE REGULATOR RCP1"/>
    <property type="match status" value="1"/>
</dbReference>
<dbReference type="GO" id="GO:0000160">
    <property type="term" value="P:phosphorelay signal transduction system"/>
    <property type="evidence" value="ECO:0007669"/>
    <property type="project" value="InterPro"/>
</dbReference>
<dbReference type="AlphaFoldDB" id="A0A238YBQ0"/>
<name>A0A238YBQ0_9ACTN</name>
<evidence type="ECO:0000313" key="3">
    <source>
        <dbReference type="EMBL" id="SNR68392.1"/>
    </source>
</evidence>
<dbReference type="SUPFAM" id="SSF52172">
    <property type="entry name" value="CheY-like"/>
    <property type="match status" value="1"/>
</dbReference>